<organism evidence="1 2">
    <name type="scientific">Araneus ventricosus</name>
    <name type="common">Orbweaver spider</name>
    <name type="synonym">Epeira ventricosa</name>
    <dbReference type="NCBI Taxonomy" id="182803"/>
    <lineage>
        <taxon>Eukaryota</taxon>
        <taxon>Metazoa</taxon>
        <taxon>Ecdysozoa</taxon>
        <taxon>Arthropoda</taxon>
        <taxon>Chelicerata</taxon>
        <taxon>Arachnida</taxon>
        <taxon>Araneae</taxon>
        <taxon>Araneomorphae</taxon>
        <taxon>Entelegynae</taxon>
        <taxon>Araneoidea</taxon>
        <taxon>Araneidae</taxon>
        <taxon>Araneus</taxon>
    </lineage>
</organism>
<protein>
    <submittedName>
        <fullName evidence="1">Uncharacterized protein</fullName>
    </submittedName>
</protein>
<keyword evidence="2" id="KW-1185">Reference proteome</keyword>
<dbReference type="EMBL" id="BGPR01000444">
    <property type="protein sequence ID" value="GBM20579.1"/>
    <property type="molecule type" value="Genomic_DNA"/>
</dbReference>
<name>A0A4Y2DWY6_ARAVE</name>
<gene>
    <name evidence="1" type="ORF">AVEN_261702_1</name>
</gene>
<evidence type="ECO:0000313" key="1">
    <source>
        <dbReference type="EMBL" id="GBM20579.1"/>
    </source>
</evidence>
<dbReference type="AlphaFoldDB" id="A0A4Y2DWY6"/>
<comment type="caution">
    <text evidence="1">The sequence shown here is derived from an EMBL/GenBank/DDBJ whole genome shotgun (WGS) entry which is preliminary data.</text>
</comment>
<accession>A0A4Y2DWY6</accession>
<proteinExistence type="predicted"/>
<reference evidence="1 2" key="1">
    <citation type="journal article" date="2019" name="Sci. Rep.">
        <title>Orb-weaving spider Araneus ventricosus genome elucidates the spidroin gene catalogue.</title>
        <authorList>
            <person name="Kono N."/>
            <person name="Nakamura H."/>
            <person name="Ohtoshi R."/>
            <person name="Moran D.A.P."/>
            <person name="Shinohara A."/>
            <person name="Yoshida Y."/>
            <person name="Fujiwara M."/>
            <person name="Mori M."/>
            <person name="Tomita M."/>
            <person name="Arakawa K."/>
        </authorList>
    </citation>
    <scope>NUCLEOTIDE SEQUENCE [LARGE SCALE GENOMIC DNA]</scope>
</reference>
<evidence type="ECO:0000313" key="2">
    <source>
        <dbReference type="Proteomes" id="UP000499080"/>
    </source>
</evidence>
<dbReference type="Proteomes" id="UP000499080">
    <property type="component" value="Unassembled WGS sequence"/>
</dbReference>
<sequence>MVVRLVNGPIAGDGTYLRGSALEMLVMGCILRRSQYPYCDLRVRGHPSVQDGLVLRRGISIRLHWLTAKSSETKVAEYSRTPGIRNSG</sequence>